<sequence>MPLSTLGSRSSRFPIPEKQLLPNETLTSVLAEMEPWDAWPLRLVSKNFNSYILRVLAPRFYVPETYVYIRRAESWVFQTASPAAFTPPIPSDLTDIGAEGGAGSAAPPPSSHRGQKFQFLASQLPDDHGVSHCVDYVPSRNEEVPIIRDKLYDEVEVIFRVGFRYYRHVQLPSLGVDRSTLVMSFDWLELYNIVLNMPETELKRGHGIGPRYLWIPDRVRRLWMDGEDSMDFSDSEAVSSVANPASPSDPAAVSEGGSYFGVSHGDVSAATLPSEVEGVPQGGLGGGVSQGDAHRNVSGDGGSYESDFGAHSSPEEERTGRYEAAVTPRAPRRSFESSPDELFRSSPLTVEVESSSSEAHRFPHITAPGESFLNLDDSLPENSSDSAERRRLAPGSVESSGVEVVRREIGVQTHPLQIVITAKFVQRWASWP</sequence>
<comment type="caution">
    <text evidence="3">The sequence shown here is derived from an EMBL/GenBank/DDBJ whole genome shotgun (WGS) entry which is preliminary data.</text>
</comment>
<dbReference type="AlphaFoldDB" id="A0A9P6ANR2"/>
<evidence type="ECO:0000313" key="4">
    <source>
        <dbReference type="Proteomes" id="UP000886523"/>
    </source>
</evidence>
<evidence type="ECO:0000313" key="3">
    <source>
        <dbReference type="EMBL" id="KAF9508650.1"/>
    </source>
</evidence>
<feature type="region of interest" description="Disordered" evidence="1">
    <location>
        <begin position="234"/>
        <end position="257"/>
    </location>
</feature>
<dbReference type="EMBL" id="MU129054">
    <property type="protein sequence ID" value="KAF9508650.1"/>
    <property type="molecule type" value="Genomic_DNA"/>
</dbReference>
<dbReference type="Pfam" id="PF00646">
    <property type="entry name" value="F-box"/>
    <property type="match status" value="1"/>
</dbReference>
<keyword evidence="4" id="KW-1185">Reference proteome</keyword>
<feature type="region of interest" description="Disordered" evidence="1">
    <location>
        <begin position="367"/>
        <end position="397"/>
    </location>
</feature>
<feature type="region of interest" description="Disordered" evidence="1">
    <location>
        <begin position="275"/>
        <end position="342"/>
    </location>
</feature>
<organism evidence="3 4">
    <name type="scientific">Hydnum rufescens UP504</name>
    <dbReference type="NCBI Taxonomy" id="1448309"/>
    <lineage>
        <taxon>Eukaryota</taxon>
        <taxon>Fungi</taxon>
        <taxon>Dikarya</taxon>
        <taxon>Basidiomycota</taxon>
        <taxon>Agaricomycotina</taxon>
        <taxon>Agaricomycetes</taxon>
        <taxon>Cantharellales</taxon>
        <taxon>Hydnaceae</taxon>
        <taxon>Hydnum</taxon>
    </lineage>
</organism>
<gene>
    <name evidence="3" type="ORF">BS47DRAFT_1350118</name>
</gene>
<name>A0A9P6ANR2_9AGAM</name>
<dbReference type="InterPro" id="IPR001810">
    <property type="entry name" value="F-box_dom"/>
</dbReference>
<feature type="compositionally biased region" description="Gly residues" evidence="1">
    <location>
        <begin position="280"/>
        <end position="289"/>
    </location>
</feature>
<dbReference type="Proteomes" id="UP000886523">
    <property type="component" value="Unassembled WGS sequence"/>
</dbReference>
<feature type="compositionally biased region" description="Low complexity" evidence="1">
    <location>
        <begin position="237"/>
        <end position="254"/>
    </location>
</feature>
<protein>
    <recommendedName>
        <fullName evidence="2">F-box domain-containing protein</fullName>
    </recommendedName>
</protein>
<evidence type="ECO:0000259" key="2">
    <source>
        <dbReference type="Pfam" id="PF00646"/>
    </source>
</evidence>
<dbReference type="OrthoDB" id="3268627at2759"/>
<proteinExistence type="predicted"/>
<accession>A0A9P6ANR2</accession>
<feature type="domain" description="F-box" evidence="2">
    <location>
        <begin position="20"/>
        <end position="53"/>
    </location>
</feature>
<evidence type="ECO:0000256" key="1">
    <source>
        <dbReference type="SAM" id="MobiDB-lite"/>
    </source>
</evidence>
<reference evidence="3" key="1">
    <citation type="journal article" date="2020" name="Nat. Commun.">
        <title>Large-scale genome sequencing of mycorrhizal fungi provides insights into the early evolution of symbiotic traits.</title>
        <authorList>
            <person name="Miyauchi S."/>
            <person name="Kiss E."/>
            <person name="Kuo A."/>
            <person name="Drula E."/>
            <person name="Kohler A."/>
            <person name="Sanchez-Garcia M."/>
            <person name="Morin E."/>
            <person name="Andreopoulos B."/>
            <person name="Barry K.W."/>
            <person name="Bonito G."/>
            <person name="Buee M."/>
            <person name="Carver A."/>
            <person name="Chen C."/>
            <person name="Cichocki N."/>
            <person name="Clum A."/>
            <person name="Culley D."/>
            <person name="Crous P.W."/>
            <person name="Fauchery L."/>
            <person name="Girlanda M."/>
            <person name="Hayes R.D."/>
            <person name="Keri Z."/>
            <person name="LaButti K."/>
            <person name="Lipzen A."/>
            <person name="Lombard V."/>
            <person name="Magnuson J."/>
            <person name="Maillard F."/>
            <person name="Murat C."/>
            <person name="Nolan M."/>
            <person name="Ohm R.A."/>
            <person name="Pangilinan J."/>
            <person name="Pereira M.F."/>
            <person name="Perotto S."/>
            <person name="Peter M."/>
            <person name="Pfister S."/>
            <person name="Riley R."/>
            <person name="Sitrit Y."/>
            <person name="Stielow J.B."/>
            <person name="Szollosi G."/>
            <person name="Zifcakova L."/>
            <person name="Stursova M."/>
            <person name="Spatafora J.W."/>
            <person name="Tedersoo L."/>
            <person name="Vaario L.M."/>
            <person name="Yamada A."/>
            <person name="Yan M."/>
            <person name="Wang P."/>
            <person name="Xu J."/>
            <person name="Bruns T."/>
            <person name="Baldrian P."/>
            <person name="Vilgalys R."/>
            <person name="Dunand C."/>
            <person name="Henrissat B."/>
            <person name="Grigoriev I.V."/>
            <person name="Hibbett D."/>
            <person name="Nagy L.G."/>
            <person name="Martin F.M."/>
        </authorList>
    </citation>
    <scope>NUCLEOTIDE SEQUENCE</scope>
    <source>
        <strain evidence="3">UP504</strain>
    </source>
</reference>